<name>A0A2H6KEC3_9APIC</name>
<dbReference type="VEuPathDB" id="PiroplasmaDB:BOVATA_028430"/>
<reference evidence="1 2" key="1">
    <citation type="journal article" date="2017" name="BMC Genomics">
        <title>Whole-genome assembly of Babesia ovata and comparative genomics between closely related pathogens.</title>
        <authorList>
            <person name="Yamagishi J."/>
            <person name="Asada M."/>
            <person name="Hakimi H."/>
            <person name="Tanaka T.Q."/>
            <person name="Sugimoto C."/>
            <person name="Kawazu S."/>
        </authorList>
    </citation>
    <scope>NUCLEOTIDE SEQUENCE [LARGE SCALE GENOMIC DNA]</scope>
    <source>
        <strain evidence="1 2">Miyake</strain>
    </source>
</reference>
<gene>
    <name evidence="1" type="ORF">BOVATA_028430</name>
</gene>
<dbReference type="Proteomes" id="UP000236319">
    <property type="component" value="Unassembled WGS sequence"/>
</dbReference>
<comment type="caution">
    <text evidence="1">The sequence shown here is derived from an EMBL/GenBank/DDBJ whole genome shotgun (WGS) entry which is preliminary data.</text>
</comment>
<dbReference type="OrthoDB" id="365036at2759"/>
<protein>
    <submittedName>
        <fullName evidence="1">Uncharacterized protein</fullName>
    </submittedName>
</protein>
<keyword evidence="2" id="KW-1185">Reference proteome</keyword>
<dbReference type="RefSeq" id="XP_028867593.1">
    <property type="nucleotide sequence ID" value="XM_029011760.1"/>
</dbReference>
<evidence type="ECO:0000313" key="1">
    <source>
        <dbReference type="EMBL" id="GBE61350.1"/>
    </source>
</evidence>
<dbReference type="GeneID" id="39875120"/>
<dbReference type="EMBL" id="BDSA01000003">
    <property type="protein sequence ID" value="GBE61350.1"/>
    <property type="molecule type" value="Genomic_DNA"/>
</dbReference>
<evidence type="ECO:0000313" key="2">
    <source>
        <dbReference type="Proteomes" id="UP000236319"/>
    </source>
</evidence>
<dbReference type="AlphaFoldDB" id="A0A2H6KEC3"/>
<organism evidence="1 2">
    <name type="scientific">Babesia ovata</name>
    <dbReference type="NCBI Taxonomy" id="189622"/>
    <lineage>
        <taxon>Eukaryota</taxon>
        <taxon>Sar</taxon>
        <taxon>Alveolata</taxon>
        <taxon>Apicomplexa</taxon>
        <taxon>Aconoidasida</taxon>
        <taxon>Piroplasmida</taxon>
        <taxon>Babesiidae</taxon>
        <taxon>Babesia</taxon>
    </lineage>
</organism>
<accession>A0A2H6KEC3</accession>
<sequence length="174" mass="20089">MVDEPGAARTHRASPSHKKAPIVDNFVLMFHNKGDSEPAYLSADPAASLTSEAAFRQKVRDYLDQIDELRREITDKYHAKQLTEDKLDALLFELRVQSRFNALNIKKRQTIKVNLQRKLLLCEKIYVLTIRLQKLYIDLAELVDSRAARCIEQHRTSRLCATALYEYKKRVASS</sequence>
<proteinExistence type="predicted"/>